<keyword evidence="1" id="KW-1133">Transmembrane helix</keyword>
<protein>
    <submittedName>
        <fullName evidence="2">Uncharacterized protein</fullName>
    </submittedName>
</protein>
<evidence type="ECO:0000256" key="1">
    <source>
        <dbReference type="SAM" id="Phobius"/>
    </source>
</evidence>
<dbReference type="EMBL" id="AUPC02000101">
    <property type="protein sequence ID" value="POG71953.1"/>
    <property type="molecule type" value="Genomic_DNA"/>
</dbReference>
<evidence type="ECO:0000313" key="2">
    <source>
        <dbReference type="EMBL" id="POG71953.1"/>
    </source>
</evidence>
<gene>
    <name evidence="2" type="ORF">GLOIN_2v29537</name>
</gene>
<dbReference type="Proteomes" id="UP000018888">
    <property type="component" value="Unassembled WGS sequence"/>
</dbReference>
<evidence type="ECO:0000313" key="3">
    <source>
        <dbReference type="Proteomes" id="UP000018888"/>
    </source>
</evidence>
<keyword evidence="1" id="KW-0812">Transmembrane</keyword>
<proteinExistence type="predicted"/>
<reference evidence="2 3" key="1">
    <citation type="journal article" date="2013" name="Proc. Natl. Acad. Sci. U.S.A.">
        <title>Genome of an arbuscular mycorrhizal fungus provides insight into the oldest plant symbiosis.</title>
        <authorList>
            <person name="Tisserant E."/>
            <person name="Malbreil M."/>
            <person name="Kuo A."/>
            <person name="Kohler A."/>
            <person name="Symeonidi A."/>
            <person name="Balestrini R."/>
            <person name="Charron P."/>
            <person name="Duensing N."/>
            <person name="Frei Dit Frey N."/>
            <person name="Gianinazzi-Pearson V."/>
            <person name="Gilbert L.B."/>
            <person name="Handa Y."/>
            <person name="Herr J.R."/>
            <person name="Hijri M."/>
            <person name="Koul R."/>
            <person name="Kawaguchi M."/>
            <person name="Krajinski F."/>
            <person name="Lammers P.J."/>
            <person name="Masclaux F.G."/>
            <person name="Murat C."/>
            <person name="Morin E."/>
            <person name="Ndikumana S."/>
            <person name="Pagni M."/>
            <person name="Petitpierre D."/>
            <person name="Requena N."/>
            <person name="Rosikiewicz P."/>
            <person name="Riley R."/>
            <person name="Saito K."/>
            <person name="San Clemente H."/>
            <person name="Shapiro H."/>
            <person name="van Tuinen D."/>
            <person name="Becard G."/>
            <person name="Bonfante P."/>
            <person name="Paszkowski U."/>
            <person name="Shachar-Hill Y.Y."/>
            <person name="Tuskan G.A."/>
            <person name="Young P.W."/>
            <person name="Sanders I.R."/>
            <person name="Henrissat B."/>
            <person name="Rensing S.A."/>
            <person name="Grigoriev I.V."/>
            <person name="Corradi N."/>
            <person name="Roux C."/>
            <person name="Martin F."/>
        </authorList>
    </citation>
    <scope>NUCLEOTIDE SEQUENCE [LARGE SCALE GENOMIC DNA]</scope>
    <source>
        <strain evidence="2 3">DAOM 197198</strain>
    </source>
</reference>
<dbReference type="AlphaFoldDB" id="A0A2P4Q2S5"/>
<sequence>MYLLYLFILFFSLFLFLFLFYFYLFFFLKFSVPKERLISFKKKHFFNYSVFIYFYSELYKSAIFYNRLKLKCDLII</sequence>
<accession>A0A2P4Q2S5</accession>
<comment type="caution">
    <text evidence="2">The sequence shown here is derived from an EMBL/GenBank/DDBJ whole genome shotgun (WGS) entry which is preliminary data.</text>
</comment>
<keyword evidence="3" id="KW-1185">Reference proteome</keyword>
<reference evidence="2 3" key="2">
    <citation type="journal article" date="2018" name="New Phytol.">
        <title>High intraspecific genome diversity in the model arbuscular mycorrhizal symbiont Rhizophagus irregularis.</title>
        <authorList>
            <person name="Chen E.C.H."/>
            <person name="Morin E."/>
            <person name="Beaudet D."/>
            <person name="Noel J."/>
            <person name="Yildirir G."/>
            <person name="Ndikumana S."/>
            <person name="Charron P."/>
            <person name="St-Onge C."/>
            <person name="Giorgi J."/>
            <person name="Kruger M."/>
            <person name="Marton T."/>
            <person name="Ropars J."/>
            <person name="Grigoriev I.V."/>
            <person name="Hainaut M."/>
            <person name="Henrissat B."/>
            <person name="Roux C."/>
            <person name="Martin F."/>
            <person name="Corradi N."/>
        </authorList>
    </citation>
    <scope>NUCLEOTIDE SEQUENCE [LARGE SCALE GENOMIC DNA]</scope>
    <source>
        <strain evidence="2 3">DAOM 197198</strain>
    </source>
</reference>
<name>A0A2P4Q2S5_RHIID</name>
<feature type="transmembrane region" description="Helical" evidence="1">
    <location>
        <begin position="6"/>
        <end position="28"/>
    </location>
</feature>
<keyword evidence="1" id="KW-0472">Membrane</keyword>
<organism evidence="2 3">
    <name type="scientific">Rhizophagus irregularis (strain DAOM 181602 / DAOM 197198 / MUCL 43194)</name>
    <name type="common">Arbuscular mycorrhizal fungus</name>
    <name type="synonym">Glomus intraradices</name>
    <dbReference type="NCBI Taxonomy" id="747089"/>
    <lineage>
        <taxon>Eukaryota</taxon>
        <taxon>Fungi</taxon>
        <taxon>Fungi incertae sedis</taxon>
        <taxon>Mucoromycota</taxon>
        <taxon>Glomeromycotina</taxon>
        <taxon>Glomeromycetes</taxon>
        <taxon>Glomerales</taxon>
        <taxon>Glomeraceae</taxon>
        <taxon>Rhizophagus</taxon>
    </lineage>
</organism>